<protein>
    <submittedName>
        <fullName evidence="2">AlpA family phage regulatory protein</fullName>
    </submittedName>
</protein>
<dbReference type="KEGG" id="mtw:CQW49_11695"/>
<feature type="region of interest" description="Disordered" evidence="1">
    <location>
        <begin position="83"/>
        <end position="107"/>
    </location>
</feature>
<dbReference type="InterPro" id="IPR010260">
    <property type="entry name" value="AlpA"/>
</dbReference>
<evidence type="ECO:0000313" key="3">
    <source>
        <dbReference type="Proteomes" id="UP000230709"/>
    </source>
</evidence>
<accession>A0A2D2D5Q3</accession>
<name>A0A2D2D5Q3_METT3</name>
<sequence length="107" mass="11670">MTSPIAIERATRPWEAIAPTLPLMRLPEVCDATALPPSSVYDAIAAGEFPPPVKISKRAVAWPRAYIDAWLQWRVEAVAAPARAAPVTKESRPVGRGKTRDRRASVV</sequence>
<dbReference type="Proteomes" id="UP000230709">
    <property type="component" value="Chromosome"/>
</dbReference>
<evidence type="ECO:0000313" key="2">
    <source>
        <dbReference type="EMBL" id="ATQ70351.1"/>
    </source>
</evidence>
<proteinExistence type="predicted"/>
<dbReference type="Pfam" id="PF05930">
    <property type="entry name" value="Phage_AlpA"/>
    <property type="match status" value="1"/>
</dbReference>
<dbReference type="EMBL" id="CP023737">
    <property type="protein sequence ID" value="ATQ70351.1"/>
    <property type="molecule type" value="Genomic_DNA"/>
</dbReference>
<evidence type="ECO:0000256" key="1">
    <source>
        <dbReference type="SAM" id="MobiDB-lite"/>
    </source>
</evidence>
<gene>
    <name evidence="2" type="ORF">CQW49_11695</name>
</gene>
<keyword evidence="3" id="KW-1185">Reference proteome</keyword>
<dbReference type="AlphaFoldDB" id="A0A2D2D5Q3"/>
<dbReference type="Gene3D" id="1.10.238.160">
    <property type="match status" value="1"/>
</dbReference>
<reference evidence="3" key="1">
    <citation type="submission" date="2017-10" db="EMBL/GenBank/DDBJ databases">
        <title>Completed PacBio SMRT sequence of Methylosinus trichosporium OB3b reveals presence of a third large plasmid.</title>
        <authorList>
            <person name="Charles T.C."/>
            <person name="Lynch M.D.J."/>
            <person name="Heil J.R."/>
            <person name="Cheng J."/>
        </authorList>
    </citation>
    <scope>NUCLEOTIDE SEQUENCE [LARGE SCALE GENOMIC DNA]</scope>
    <source>
        <strain evidence="3">OB3b</strain>
    </source>
</reference>
<organism evidence="2 3">
    <name type="scientific">Methylosinus trichosporium (strain ATCC 35070 / NCIMB 11131 / UNIQEM 75 / OB3b)</name>
    <dbReference type="NCBI Taxonomy" id="595536"/>
    <lineage>
        <taxon>Bacteria</taxon>
        <taxon>Pseudomonadati</taxon>
        <taxon>Pseudomonadota</taxon>
        <taxon>Alphaproteobacteria</taxon>
        <taxon>Hyphomicrobiales</taxon>
        <taxon>Methylocystaceae</taxon>
        <taxon>Methylosinus</taxon>
    </lineage>
</organism>
<dbReference type="RefSeq" id="WP_003614032.1">
    <property type="nucleotide sequence ID" value="NZ_ADVE02000001.1"/>
</dbReference>
<dbReference type="STRING" id="595536.GCA_000178815_02827"/>